<dbReference type="PROSITE" id="PS50172">
    <property type="entry name" value="BRCT"/>
    <property type="match status" value="1"/>
</dbReference>
<feature type="domain" description="BRCT" evidence="35">
    <location>
        <begin position="385"/>
        <end position="462"/>
    </location>
</feature>
<dbReference type="Gene3D" id="3.90.228.10">
    <property type="match status" value="1"/>
</dbReference>
<dbReference type="EMBL" id="GDIQ01062946">
    <property type="protein sequence ID" value="JAN31791.1"/>
    <property type="molecule type" value="Transcribed_RNA"/>
</dbReference>
<proteinExistence type="inferred from homology"/>
<dbReference type="PROSITE" id="PS51977">
    <property type="entry name" value="WGR"/>
    <property type="match status" value="1"/>
</dbReference>
<dbReference type="InterPro" id="IPR050800">
    <property type="entry name" value="ARTD/PARP"/>
</dbReference>
<feature type="domain" description="WGR" evidence="38">
    <location>
        <begin position="541"/>
        <end position="638"/>
    </location>
</feature>
<evidence type="ECO:0000259" key="34">
    <source>
        <dbReference type="PROSITE" id="PS50064"/>
    </source>
</evidence>
<dbReference type="InterPro" id="IPR012982">
    <property type="entry name" value="PARP1-like_PADR1_Zn_ribbon"/>
</dbReference>
<dbReference type="GO" id="GO:1990404">
    <property type="term" value="F:NAD+-protein mono-ADP-ribosyltransferase activity"/>
    <property type="evidence" value="ECO:0007669"/>
    <property type="project" value="TreeGrafter"/>
</dbReference>
<evidence type="ECO:0000256" key="30">
    <source>
        <dbReference type="ARBA" id="ARBA00048575"/>
    </source>
</evidence>
<feature type="region of interest" description="Disordered" evidence="33">
    <location>
        <begin position="496"/>
        <end position="518"/>
    </location>
</feature>
<dbReference type="EC" id="2.4.2.30" evidence="4 32"/>
<evidence type="ECO:0000256" key="8">
    <source>
        <dbReference type="ARBA" id="ARBA00022533"/>
    </source>
</evidence>
<evidence type="ECO:0000256" key="10">
    <source>
        <dbReference type="ARBA" id="ARBA00022676"/>
    </source>
</evidence>
<dbReference type="InterPro" id="IPR001510">
    <property type="entry name" value="Znf_PARP"/>
</dbReference>
<sequence>MEDDLPFRAEYAKSGRSSCKKCKLNIAQGTLRLAVVFQSAKFDGKMTSWYHFDCFFERQRPKSAGDIEHFDQLRWEDQEKINEKIKGINDGTIAVIPSKKGKGKKDKVVEHFSDYTIEYAKSGRAACRGCLEKIAKDEIRISKKGYDTKGGMRHGHMLDMWYHVKCFKERRDELEFVDGVEKIPGYQNLTADDKKVLSKELPALPVQKRKIEDTVDGGGPSDPKKIKKEEKENEQQTEEIKKQNKIQFKYRDQLETLTKQELQAMLEYNDQQIPSGTSEILDHLSDVMTFGALLPCPECKTGQLYYRSGIGYQCSGNISGWTKCSHTTTTPERKAFKVPPELAEEYSFLKKYKYVARQRVIPALTRTVRKDTTIEVNVKKENSSNPSPTLDGLKFVVDSKVGRSKEKIEDDIKKLGGSLGSRVTEKIAAVISTKDNLKEMESKMKKASELGIHVVDVSFLDEFKKSTNESASFLITKKNIAPWDCQNIENRLGLNKSGGAKEGGSGKSTGSGKSNSGMSEKLKLKLKGGGVVDPDSGLEDKAHVLKTKDCLYSVVLGIVDIQGGRNSYYKLQVLEHDKGNKWFVFRSWGRVGTTIGDTKLTKMESKQEAIDDFVVLYEEKTGNSWRNRHNFEKQPGKLYPLDIDYGEAETAAKMTSAHSTSKLQKSVQDLICMLFDVEAMKRTLIEFELDLTKMPLGKLSKKQLEKAYGILSQAQELLDSKAVSKTKLVDVSNQFYTLIPHDFGRKTPPVLDNCEIIKSKLDMLESLMEIEVAFNLLKAGDAVKDKDPIDAHYEKLNTEIELLDNSSEEFKLIQTYAKNTHGATHTQYTLEVEEVFKVVRKGESKRFRPFSKLPNRRLLWHGSRVSNVAGILSQGLRIAPPEAPVTGYMFGKGIYFADMVSKSANYCVTSKSNPVGLMLLCDVALGKCYERKEADYIEKLKKGYQSVLGVGKTEPNPEESKMLGDVKVPLGKPVPAKVKDTSLLYNEYIVYDVAQVNIKYLVKTKFHYK</sequence>
<dbReference type="InterPro" id="IPR008288">
    <property type="entry name" value="PARP"/>
</dbReference>
<dbReference type="SMART" id="SM00292">
    <property type="entry name" value="BRCT"/>
    <property type="match status" value="1"/>
</dbReference>
<keyword evidence="20 32" id="KW-0520">NAD</keyword>
<dbReference type="Pfam" id="PF08063">
    <property type="entry name" value="Zn_ribbon_PADR1"/>
    <property type="match status" value="1"/>
</dbReference>
<dbReference type="GO" id="GO:0003950">
    <property type="term" value="F:NAD+ poly-ADP-ribosyltransferase activity"/>
    <property type="evidence" value="ECO:0007669"/>
    <property type="project" value="UniProtKB-UniRule"/>
</dbReference>
<dbReference type="Pfam" id="PF21728">
    <property type="entry name" value="PADR1_N"/>
    <property type="match status" value="1"/>
</dbReference>
<evidence type="ECO:0000259" key="35">
    <source>
        <dbReference type="PROSITE" id="PS50172"/>
    </source>
</evidence>
<evidence type="ECO:0000256" key="24">
    <source>
        <dbReference type="ARBA" id="ARBA00024159"/>
    </source>
</evidence>
<dbReference type="InterPro" id="IPR049296">
    <property type="entry name" value="PARP1-like_PADR1_N"/>
</dbReference>
<evidence type="ECO:0000259" key="36">
    <source>
        <dbReference type="PROSITE" id="PS51059"/>
    </source>
</evidence>
<evidence type="ECO:0000256" key="23">
    <source>
        <dbReference type="ARBA" id="ARBA00023242"/>
    </source>
</evidence>
<reference evidence="39" key="1">
    <citation type="submission" date="2015-10" db="EMBL/GenBank/DDBJ databases">
        <title>EvidentialGene: Evidence-directed Construction of Complete mRNA Transcriptomes without Genomes.</title>
        <authorList>
            <person name="Gilbert D.G."/>
        </authorList>
    </citation>
    <scope>NUCLEOTIDE SEQUENCE</scope>
</reference>
<dbReference type="GO" id="GO:0005829">
    <property type="term" value="C:cytosol"/>
    <property type="evidence" value="ECO:0007669"/>
    <property type="project" value="UniProtKB-SubCell"/>
</dbReference>
<evidence type="ECO:0000256" key="3">
    <source>
        <dbReference type="ARBA" id="ARBA00004604"/>
    </source>
</evidence>
<evidence type="ECO:0000256" key="5">
    <source>
        <dbReference type="ARBA" id="ARBA00022454"/>
    </source>
</evidence>
<feature type="domain" description="PARP alpha-helical" evidence="37">
    <location>
        <begin position="660"/>
        <end position="778"/>
    </location>
</feature>
<comment type="catalytic activity">
    <reaction evidence="28">
        <text>L-histidyl-[protein] + NAD(+) = N(tele)-(ADP-D-ribosyl)-L-histidyl-[protein] + nicotinamide + H(+)</text>
        <dbReference type="Rhea" id="RHEA:72071"/>
        <dbReference type="Rhea" id="RHEA-COMP:9745"/>
        <dbReference type="Rhea" id="RHEA-COMP:18085"/>
        <dbReference type="ChEBI" id="CHEBI:15378"/>
        <dbReference type="ChEBI" id="CHEBI:17154"/>
        <dbReference type="ChEBI" id="CHEBI:29979"/>
        <dbReference type="ChEBI" id="CHEBI:57540"/>
        <dbReference type="ChEBI" id="CHEBI:191398"/>
    </reaction>
    <physiologicalReaction direction="left-to-right" evidence="28">
        <dbReference type="Rhea" id="RHEA:72072"/>
    </physiologicalReaction>
</comment>
<dbReference type="PIRSF" id="PIRSF000489">
    <property type="entry name" value="NAD_ADPRT"/>
    <property type="match status" value="1"/>
</dbReference>
<dbReference type="SUPFAM" id="SSF56399">
    <property type="entry name" value="ADP-ribosylation"/>
    <property type="match status" value="1"/>
</dbReference>
<evidence type="ECO:0000256" key="15">
    <source>
        <dbReference type="ARBA" id="ARBA00022765"/>
    </source>
</evidence>
<keyword evidence="17 32" id="KW-0862">Zinc</keyword>
<keyword evidence="9" id="KW-0399">Innate immunity</keyword>
<evidence type="ECO:0000256" key="29">
    <source>
        <dbReference type="ARBA" id="ARBA00048339"/>
    </source>
</evidence>
<comment type="catalytic activity">
    <reaction evidence="27 32">
        <text>NAD(+) + (ADP-D-ribosyl)n-acceptor = nicotinamide + (ADP-D-ribosyl)n+1-acceptor + H(+).</text>
        <dbReference type="EC" id="2.4.2.30"/>
    </reaction>
</comment>
<feature type="domain" description="PARP catalytic" evidence="36">
    <location>
        <begin position="787"/>
        <end position="1009"/>
    </location>
</feature>
<dbReference type="RefSeq" id="XP_045030167.1">
    <property type="nucleotide sequence ID" value="XM_045174232.1"/>
</dbReference>
<evidence type="ECO:0000256" key="6">
    <source>
        <dbReference type="ARBA" id="ARBA00022490"/>
    </source>
</evidence>
<comment type="similarity">
    <text evidence="26">Belongs to the ARTD/PARP family.</text>
</comment>
<comment type="catalytic activity">
    <reaction evidence="25">
        <text>L-aspartyl-[protein] + NAD(+) = 4-O-(ADP-D-ribosyl)-L-aspartyl-[protein] + nicotinamide</text>
        <dbReference type="Rhea" id="RHEA:54424"/>
        <dbReference type="Rhea" id="RHEA-COMP:9867"/>
        <dbReference type="Rhea" id="RHEA-COMP:13832"/>
        <dbReference type="ChEBI" id="CHEBI:17154"/>
        <dbReference type="ChEBI" id="CHEBI:29961"/>
        <dbReference type="ChEBI" id="CHEBI:57540"/>
        <dbReference type="ChEBI" id="CHEBI:138102"/>
    </reaction>
    <physiologicalReaction direction="left-to-right" evidence="25">
        <dbReference type="Rhea" id="RHEA:54425"/>
    </physiologicalReaction>
</comment>
<dbReference type="SUPFAM" id="SSF52113">
    <property type="entry name" value="BRCT domain"/>
    <property type="match status" value="1"/>
</dbReference>
<dbReference type="RefSeq" id="XP_032785746.2">
    <property type="nucleotide sequence ID" value="XM_032929855.2"/>
</dbReference>
<dbReference type="InterPro" id="IPR036930">
    <property type="entry name" value="WGR_dom_sf"/>
</dbReference>
<dbReference type="PROSITE" id="PS51060">
    <property type="entry name" value="PARP_ALPHA_HD"/>
    <property type="match status" value="1"/>
</dbReference>
<accession>A0A0P6EGJ7</accession>
<dbReference type="KEGG" id="dmk:116923405"/>
<dbReference type="Pfam" id="PF02877">
    <property type="entry name" value="PARP_reg"/>
    <property type="match status" value="1"/>
</dbReference>
<dbReference type="PANTHER" id="PTHR10459:SF112">
    <property type="entry name" value="POLY [ADP-RIBOSE] POLYMERASE 1"/>
    <property type="match status" value="1"/>
</dbReference>
<evidence type="ECO:0000256" key="17">
    <source>
        <dbReference type="ARBA" id="ARBA00022833"/>
    </source>
</evidence>
<dbReference type="InterPro" id="IPR038650">
    <property type="entry name" value="PADR1_C_dom_sf"/>
</dbReference>
<dbReference type="InterPro" id="IPR036957">
    <property type="entry name" value="Znf_PARP_sf"/>
</dbReference>
<keyword evidence="16" id="KW-0863">Zinc-finger</keyword>
<keyword evidence="7" id="KW-1017">Isopeptide bond</keyword>
<evidence type="ECO:0000256" key="25">
    <source>
        <dbReference type="ARBA" id="ARBA00024164"/>
    </source>
</evidence>
<evidence type="ECO:0000256" key="12">
    <source>
        <dbReference type="ARBA" id="ARBA00022695"/>
    </source>
</evidence>
<evidence type="ECO:0000256" key="32">
    <source>
        <dbReference type="PIRNR" id="PIRNR000489"/>
    </source>
</evidence>
<evidence type="ECO:0000256" key="16">
    <source>
        <dbReference type="ARBA" id="ARBA00022771"/>
    </source>
</evidence>
<dbReference type="InterPro" id="IPR001357">
    <property type="entry name" value="BRCT_dom"/>
</dbReference>
<evidence type="ECO:0000256" key="9">
    <source>
        <dbReference type="ARBA" id="ARBA00022588"/>
    </source>
</evidence>
<dbReference type="InterPro" id="IPR036420">
    <property type="entry name" value="BRCT_dom_sf"/>
</dbReference>
<dbReference type="PROSITE" id="PS50064">
    <property type="entry name" value="ZF_PARP_2"/>
    <property type="match status" value="2"/>
</dbReference>
<keyword evidence="11 32" id="KW-0808">Transferase</keyword>
<feature type="region of interest" description="Disordered" evidence="33">
    <location>
        <begin position="208"/>
        <end position="244"/>
    </location>
</feature>
<comment type="subcellular location">
    <subcellularLocation>
        <location evidence="1">Chromosome</location>
    </subcellularLocation>
    <subcellularLocation>
        <location evidence="2">Cytoplasm</location>
        <location evidence="2">Cytosol</location>
    </subcellularLocation>
    <subcellularLocation>
        <location evidence="3">Nucleus</location>
        <location evidence="3">Nucleolus</location>
    </subcellularLocation>
</comment>
<dbReference type="SUPFAM" id="SSF142921">
    <property type="entry name" value="WGR domain-like"/>
    <property type="match status" value="1"/>
</dbReference>
<evidence type="ECO:0000256" key="11">
    <source>
        <dbReference type="ARBA" id="ARBA00022679"/>
    </source>
</evidence>
<dbReference type="EMBL" id="GDIQ01043845">
    <property type="protein sequence ID" value="JAN50892.1"/>
    <property type="molecule type" value="Transcribed_RNA"/>
</dbReference>
<dbReference type="GeneID" id="116923405"/>
<keyword evidence="23 32" id="KW-0539">Nucleus</keyword>
<dbReference type="FunFam" id="3.40.50.10190:FF:000051">
    <property type="entry name" value="Poly [ADP-ribose] polymerase"/>
    <property type="match status" value="1"/>
</dbReference>
<evidence type="ECO:0000256" key="22">
    <source>
        <dbReference type="ARBA" id="ARBA00023163"/>
    </source>
</evidence>
<keyword evidence="19" id="KW-0805">Transcription regulation</keyword>
<evidence type="ECO:0000259" key="38">
    <source>
        <dbReference type="PROSITE" id="PS51977"/>
    </source>
</evidence>
<dbReference type="Gene3D" id="1.20.142.10">
    <property type="entry name" value="Poly(ADP-ribose) polymerase, regulatory domain"/>
    <property type="match status" value="1"/>
</dbReference>
<dbReference type="Gene3D" id="3.30.1740.10">
    <property type="entry name" value="Zinc finger, PARP-type"/>
    <property type="match status" value="2"/>
</dbReference>
<dbReference type="PROSITE" id="PS52007">
    <property type="entry name" value="PADR1"/>
    <property type="match status" value="1"/>
</dbReference>
<keyword evidence="10 32" id="KW-0328">Glycosyltransferase</keyword>
<evidence type="ECO:0000256" key="4">
    <source>
        <dbReference type="ARBA" id="ARBA00012020"/>
    </source>
</evidence>
<dbReference type="GO" id="GO:0045087">
    <property type="term" value="P:innate immune response"/>
    <property type="evidence" value="ECO:0007669"/>
    <property type="project" value="UniProtKB-KW"/>
</dbReference>
<evidence type="ECO:0000256" key="28">
    <source>
        <dbReference type="ARBA" id="ARBA00048241"/>
    </source>
</evidence>
<evidence type="ECO:0000256" key="7">
    <source>
        <dbReference type="ARBA" id="ARBA00022499"/>
    </source>
</evidence>
<dbReference type="GO" id="GO:0006302">
    <property type="term" value="P:double-strand break repair"/>
    <property type="evidence" value="ECO:0007669"/>
    <property type="project" value="TreeGrafter"/>
</dbReference>
<evidence type="ECO:0000256" key="26">
    <source>
        <dbReference type="ARBA" id="ARBA00024347"/>
    </source>
</evidence>
<evidence type="ECO:0000313" key="39">
    <source>
        <dbReference type="EMBL" id="JAN31791.1"/>
    </source>
</evidence>
<dbReference type="GO" id="GO:0016779">
    <property type="term" value="F:nucleotidyltransferase activity"/>
    <property type="evidence" value="ECO:0007669"/>
    <property type="project" value="UniProtKB-KW"/>
</dbReference>
<dbReference type="Gene3D" id="1.10.20.130">
    <property type="match status" value="1"/>
</dbReference>
<dbReference type="GO" id="GO:0051287">
    <property type="term" value="F:NAD binding"/>
    <property type="evidence" value="ECO:0007669"/>
    <property type="project" value="UniProtKB-UniRule"/>
</dbReference>
<dbReference type="GO" id="GO:0003677">
    <property type="term" value="F:DNA binding"/>
    <property type="evidence" value="ECO:0007669"/>
    <property type="project" value="UniProtKB-UniRule"/>
</dbReference>
<dbReference type="InterPro" id="IPR036616">
    <property type="entry name" value="Poly(ADP-ribose)pol_reg_dom_sf"/>
</dbReference>
<dbReference type="GO" id="GO:0005730">
    <property type="term" value="C:nucleolus"/>
    <property type="evidence" value="ECO:0007669"/>
    <property type="project" value="UniProtKB-SubCell"/>
</dbReference>
<feature type="domain" description="PARP-type" evidence="34">
    <location>
        <begin position="7"/>
        <end position="89"/>
    </location>
</feature>
<keyword evidence="12" id="KW-0548">Nucleotidyltransferase</keyword>
<dbReference type="Pfam" id="PF00644">
    <property type="entry name" value="PARP"/>
    <property type="match status" value="1"/>
</dbReference>
<dbReference type="GO" id="GO:0070212">
    <property type="term" value="P:protein poly-ADP-ribosylation"/>
    <property type="evidence" value="ECO:0007669"/>
    <property type="project" value="TreeGrafter"/>
</dbReference>
<dbReference type="GO" id="GO:0008270">
    <property type="term" value="F:zinc ion binding"/>
    <property type="evidence" value="ECO:0007669"/>
    <property type="project" value="UniProtKB-KW"/>
</dbReference>
<dbReference type="Pfam" id="PF00645">
    <property type="entry name" value="zf-PARP"/>
    <property type="match status" value="2"/>
</dbReference>
<evidence type="ECO:0000256" key="13">
    <source>
        <dbReference type="ARBA" id="ARBA00022723"/>
    </source>
</evidence>
<keyword evidence="13 32" id="KW-0479">Metal-binding</keyword>
<keyword evidence="6" id="KW-0963">Cytoplasm</keyword>
<evidence type="ECO:0000256" key="21">
    <source>
        <dbReference type="ARBA" id="ARBA00023125"/>
    </source>
</evidence>
<evidence type="ECO:0000256" key="27">
    <source>
        <dbReference type="ARBA" id="ARBA00033987"/>
    </source>
</evidence>
<keyword evidence="22" id="KW-0804">Transcription</keyword>
<dbReference type="AlphaFoldDB" id="A0A0P6EGJ7"/>
<dbReference type="Pfam" id="PF00533">
    <property type="entry name" value="BRCT"/>
    <property type="match status" value="1"/>
</dbReference>
<feature type="compositionally biased region" description="Basic and acidic residues" evidence="33">
    <location>
        <begin position="222"/>
        <end position="242"/>
    </location>
</feature>
<organism evidence="39">
    <name type="scientific">Daphnia magna</name>
    <dbReference type="NCBI Taxonomy" id="35525"/>
    <lineage>
        <taxon>Eukaryota</taxon>
        <taxon>Metazoa</taxon>
        <taxon>Ecdysozoa</taxon>
        <taxon>Arthropoda</taxon>
        <taxon>Crustacea</taxon>
        <taxon>Branchiopoda</taxon>
        <taxon>Diplostraca</taxon>
        <taxon>Cladocera</taxon>
        <taxon>Anomopoda</taxon>
        <taxon>Daphniidae</taxon>
        <taxon>Daphnia</taxon>
    </lineage>
</organism>
<name>A0A0P6EGJ7_9CRUS</name>
<evidence type="ECO:0000256" key="33">
    <source>
        <dbReference type="SAM" id="MobiDB-lite"/>
    </source>
</evidence>
<evidence type="ECO:0000256" key="20">
    <source>
        <dbReference type="ARBA" id="ARBA00023027"/>
    </source>
</evidence>
<keyword evidence="8" id="KW-0021">Allosteric enzyme</keyword>
<evidence type="ECO:0000256" key="18">
    <source>
        <dbReference type="ARBA" id="ARBA00022859"/>
    </source>
</evidence>
<dbReference type="SUPFAM" id="SSF47587">
    <property type="entry name" value="Domain of poly(ADP-ribose) polymerase"/>
    <property type="match status" value="1"/>
</dbReference>
<comment type="catalytic activity">
    <reaction evidence="30">
        <text>L-seryl-[protein] + NAD(+) = O-(ADP-D-ribosyl)-L-seryl-[protein] + nicotinamide + H(+)</text>
        <dbReference type="Rhea" id="RHEA:58232"/>
        <dbReference type="Rhea" id="RHEA-COMP:9863"/>
        <dbReference type="Rhea" id="RHEA-COMP:15091"/>
        <dbReference type="ChEBI" id="CHEBI:15378"/>
        <dbReference type="ChEBI" id="CHEBI:17154"/>
        <dbReference type="ChEBI" id="CHEBI:29999"/>
        <dbReference type="ChEBI" id="CHEBI:57540"/>
        <dbReference type="ChEBI" id="CHEBI:142556"/>
    </reaction>
    <physiologicalReaction direction="left-to-right" evidence="30">
        <dbReference type="Rhea" id="RHEA:58233"/>
    </physiologicalReaction>
</comment>
<dbReference type="InterPro" id="IPR004102">
    <property type="entry name" value="Poly(ADP-ribose)pol_reg_dom"/>
</dbReference>
<dbReference type="OrthoDB" id="429950at2759"/>
<dbReference type="Gene3D" id="3.40.50.10190">
    <property type="entry name" value="BRCT domain"/>
    <property type="match status" value="1"/>
</dbReference>
<dbReference type="SMART" id="SM01335">
    <property type="entry name" value="PADR1"/>
    <property type="match status" value="1"/>
</dbReference>
<dbReference type="FunFam" id="3.90.228.10:FF:000002">
    <property type="entry name" value="Poly [ADP-ribose] polymerase"/>
    <property type="match status" value="1"/>
</dbReference>
<evidence type="ECO:0000256" key="19">
    <source>
        <dbReference type="ARBA" id="ARBA00023015"/>
    </source>
</evidence>
<dbReference type="FunFam" id="1.20.142.10:FF:000001">
    <property type="entry name" value="Poly [ADP-ribose] polymerase"/>
    <property type="match status" value="1"/>
</dbReference>
<keyword evidence="15" id="KW-0013">ADP-ribosylation</keyword>
<protein>
    <recommendedName>
        <fullName evidence="31 32">Poly [ADP-ribose] polymerase</fullName>
        <ecNumber evidence="4 32">2.4.2.30</ecNumber>
    </recommendedName>
</protein>
<keyword evidence="14" id="KW-0677">Repeat</keyword>
<keyword evidence="21 32" id="KW-0238">DNA-binding</keyword>
<evidence type="ECO:0000256" key="31">
    <source>
        <dbReference type="ARBA" id="ARBA00071874"/>
    </source>
</evidence>
<dbReference type="CTD" id="142"/>
<dbReference type="RefSeq" id="XP_045030168.1">
    <property type="nucleotide sequence ID" value="XM_045174233.1"/>
</dbReference>
<evidence type="ECO:0000256" key="1">
    <source>
        <dbReference type="ARBA" id="ARBA00004286"/>
    </source>
</evidence>
<feature type="compositionally biased region" description="Gly residues" evidence="33">
    <location>
        <begin position="500"/>
        <end position="509"/>
    </location>
</feature>
<comment type="catalytic activity">
    <reaction evidence="29">
        <text>L-tyrosyl-[protein] + NAD(+) = O-(ADP-D-ribosyl)-L-tyrosyl-[protein] + nicotinamide + H(+)</text>
        <dbReference type="Rhea" id="RHEA:58236"/>
        <dbReference type="Rhea" id="RHEA-COMP:10136"/>
        <dbReference type="Rhea" id="RHEA-COMP:15092"/>
        <dbReference type="ChEBI" id="CHEBI:15378"/>
        <dbReference type="ChEBI" id="CHEBI:17154"/>
        <dbReference type="ChEBI" id="CHEBI:46858"/>
        <dbReference type="ChEBI" id="CHEBI:57540"/>
        <dbReference type="ChEBI" id="CHEBI:142557"/>
    </reaction>
    <physiologicalReaction direction="left-to-right" evidence="29">
        <dbReference type="Rhea" id="RHEA:58237"/>
    </physiologicalReaction>
</comment>
<dbReference type="SUPFAM" id="SSF57716">
    <property type="entry name" value="Glucocorticoid receptor-like (DNA-binding domain)"/>
    <property type="match status" value="2"/>
</dbReference>
<dbReference type="InterPro" id="IPR012317">
    <property type="entry name" value="Poly(ADP-ribose)pol_cat_dom"/>
</dbReference>
<dbReference type="Gene3D" id="2.20.25.630">
    <property type="match status" value="1"/>
</dbReference>
<dbReference type="Pfam" id="PF05406">
    <property type="entry name" value="WGR"/>
    <property type="match status" value="1"/>
</dbReference>
<keyword evidence="18" id="KW-0391">Immunity</keyword>
<comment type="catalytic activity">
    <reaction evidence="24">
        <text>L-glutamyl-[protein] + NAD(+) = 5-O-(ADP-D-ribosyl)-L-glutamyl-[protein] + nicotinamide</text>
        <dbReference type="Rhea" id="RHEA:58224"/>
        <dbReference type="Rhea" id="RHEA-COMP:10208"/>
        <dbReference type="Rhea" id="RHEA-COMP:15089"/>
        <dbReference type="ChEBI" id="CHEBI:17154"/>
        <dbReference type="ChEBI" id="CHEBI:29973"/>
        <dbReference type="ChEBI" id="CHEBI:57540"/>
        <dbReference type="ChEBI" id="CHEBI:142540"/>
    </reaction>
    <physiologicalReaction direction="left-to-right" evidence="24">
        <dbReference type="Rhea" id="RHEA:58225"/>
    </physiologicalReaction>
</comment>
<dbReference type="RefSeq" id="XP_045030166.1">
    <property type="nucleotide sequence ID" value="XM_045174231.1"/>
</dbReference>
<evidence type="ECO:0000256" key="14">
    <source>
        <dbReference type="ARBA" id="ARBA00022737"/>
    </source>
</evidence>
<feature type="domain" description="PARP-type" evidence="34">
    <location>
        <begin position="115"/>
        <end position="205"/>
    </location>
</feature>
<dbReference type="GO" id="GO:0005694">
    <property type="term" value="C:chromosome"/>
    <property type="evidence" value="ECO:0007669"/>
    <property type="project" value="UniProtKB-SubCell"/>
</dbReference>
<evidence type="ECO:0000256" key="2">
    <source>
        <dbReference type="ARBA" id="ARBA00004514"/>
    </source>
</evidence>
<dbReference type="PROSITE" id="PS51059">
    <property type="entry name" value="PARP_CATALYTIC"/>
    <property type="match status" value="1"/>
</dbReference>
<evidence type="ECO:0000259" key="37">
    <source>
        <dbReference type="PROSITE" id="PS51060"/>
    </source>
</evidence>
<dbReference type="FunFam" id="2.20.25.630:FF:000001">
    <property type="entry name" value="Poly [ADP-ribose] polymerase"/>
    <property type="match status" value="1"/>
</dbReference>
<dbReference type="SMART" id="SM00773">
    <property type="entry name" value="WGR"/>
    <property type="match status" value="1"/>
</dbReference>
<dbReference type="CDD" id="cd08001">
    <property type="entry name" value="WGR_PARP1_like"/>
    <property type="match status" value="1"/>
</dbReference>
<keyword evidence="5" id="KW-0158">Chromosome</keyword>
<dbReference type="SMART" id="SM01336">
    <property type="entry name" value="zf-PARP"/>
    <property type="match status" value="2"/>
</dbReference>
<dbReference type="PANTHER" id="PTHR10459">
    <property type="entry name" value="DNA LIGASE"/>
    <property type="match status" value="1"/>
</dbReference>
<dbReference type="RefSeq" id="XP_045030170.1">
    <property type="nucleotide sequence ID" value="XM_045174235.1"/>
</dbReference>
<dbReference type="CDD" id="cd17747">
    <property type="entry name" value="BRCT_PARP1"/>
    <property type="match status" value="1"/>
</dbReference>
<dbReference type="CDD" id="cd01437">
    <property type="entry name" value="parp_like"/>
    <property type="match status" value="1"/>
</dbReference>
<dbReference type="InterPro" id="IPR008893">
    <property type="entry name" value="WGR_domain"/>
</dbReference>